<dbReference type="Proteomes" id="UP001500689">
    <property type="component" value="Unassembled WGS sequence"/>
</dbReference>
<dbReference type="EMBL" id="BAAAZN010000001">
    <property type="protein sequence ID" value="GAA3528710.1"/>
    <property type="molecule type" value="Genomic_DNA"/>
</dbReference>
<evidence type="ECO:0000313" key="3">
    <source>
        <dbReference type="EMBL" id="GAA3528710.1"/>
    </source>
</evidence>
<sequence>MHPQIKAVGVTGSLPGGRALFDIAQGRPEPIPFYGELGALNSLVVAPGAAARTRRPAGARTGSFRDAGDGPAPHEAPLWFLPMRRETT</sequence>
<name>A0ABP6V8B7_9PSEU</name>
<evidence type="ECO:0000256" key="2">
    <source>
        <dbReference type="SAM" id="MobiDB-lite"/>
    </source>
</evidence>
<evidence type="ECO:0000313" key="4">
    <source>
        <dbReference type="Proteomes" id="UP001500689"/>
    </source>
</evidence>
<organism evidence="3 4">
    <name type="scientific">Amycolatopsis ultiminotia</name>
    <dbReference type="NCBI Taxonomy" id="543629"/>
    <lineage>
        <taxon>Bacteria</taxon>
        <taxon>Bacillati</taxon>
        <taxon>Actinomycetota</taxon>
        <taxon>Actinomycetes</taxon>
        <taxon>Pseudonocardiales</taxon>
        <taxon>Pseudonocardiaceae</taxon>
        <taxon>Amycolatopsis</taxon>
    </lineage>
</organism>
<keyword evidence="4" id="KW-1185">Reference proteome</keyword>
<reference evidence="4" key="1">
    <citation type="journal article" date="2019" name="Int. J. Syst. Evol. Microbiol.">
        <title>The Global Catalogue of Microorganisms (GCM) 10K type strain sequencing project: providing services to taxonomists for standard genome sequencing and annotation.</title>
        <authorList>
            <consortium name="The Broad Institute Genomics Platform"/>
            <consortium name="The Broad Institute Genome Sequencing Center for Infectious Disease"/>
            <person name="Wu L."/>
            <person name="Ma J."/>
        </authorList>
    </citation>
    <scope>NUCLEOTIDE SEQUENCE [LARGE SCALE GENOMIC DNA]</scope>
    <source>
        <strain evidence="4">JCM 16898</strain>
    </source>
</reference>
<keyword evidence="1" id="KW-0560">Oxidoreductase</keyword>
<dbReference type="SUPFAM" id="SSF53720">
    <property type="entry name" value="ALDH-like"/>
    <property type="match status" value="1"/>
</dbReference>
<proteinExistence type="predicted"/>
<evidence type="ECO:0000256" key="1">
    <source>
        <dbReference type="ARBA" id="ARBA00023002"/>
    </source>
</evidence>
<feature type="region of interest" description="Disordered" evidence="2">
    <location>
        <begin position="51"/>
        <end position="88"/>
    </location>
</feature>
<dbReference type="Gene3D" id="3.40.605.10">
    <property type="entry name" value="Aldehyde Dehydrogenase, Chain A, domain 1"/>
    <property type="match status" value="1"/>
</dbReference>
<gene>
    <name evidence="3" type="ORF">GCM10022222_09690</name>
</gene>
<accession>A0ABP6V8B7</accession>
<dbReference type="InterPro" id="IPR016162">
    <property type="entry name" value="Ald_DH_N"/>
</dbReference>
<dbReference type="InterPro" id="IPR016161">
    <property type="entry name" value="Ald_DH/histidinol_DH"/>
</dbReference>
<comment type="caution">
    <text evidence="3">The sequence shown here is derived from an EMBL/GenBank/DDBJ whole genome shotgun (WGS) entry which is preliminary data.</text>
</comment>
<protein>
    <submittedName>
        <fullName evidence="3">Uncharacterized protein</fullName>
    </submittedName>
</protein>